<evidence type="ECO:0000256" key="1">
    <source>
        <dbReference type="SAM" id="MobiDB-lite"/>
    </source>
</evidence>
<protein>
    <recommendedName>
        <fullName evidence="4">Endonuclease/exonuclease/phosphatase</fullName>
    </recommendedName>
</protein>
<dbReference type="Proteomes" id="UP000187203">
    <property type="component" value="Unassembled WGS sequence"/>
</dbReference>
<name>A0A1R3J413_9ROSI</name>
<dbReference type="AlphaFoldDB" id="A0A1R3J413"/>
<accession>A0A1R3J413</accession>
<evidence type="ECO:0000313" key="2">
    <source>
        <dbReference type="EMBL" id="OMO89571.1"/>
    </source>
</evidence>
<gene>
    <name evidence="2" type="ORF">COLO4_19685</name>
</gene>
<comment type="caution">
    <text evidence="2">The sequence shown here is derived from an EMBL/GenBank/DDBJ whole genome shotgun (WGS) entry which is preliminary data.</text>
</comment>
<feature type="region of interest" description="Disordered" evidence="1">
    <location>
        <begin position="1"/>
        <end position="77"/>
    </location>
</feature>
<organism evidence="2 3">
    <name type="scientific">Corchorus olitorius</name>
    <dbReference type="NCBI Taxonomy" id="93759"/>
    <lineage>
        <taxon>Eukaryota</taxon>
        <taxon>Viridiplantae</taxon>
        <taxon>Streptophyta</taxon>
        <taxon>Embryophyta</taxon>
        <taxon>Tracheophyta</taxon>
        <taxon>Spermatophyta</taxon>
        <taxon>Magnoliopsida</taxon>
        <taxon>eudicotyledons</taxon>
        <taxon>Gunneridae</taxon>
        <taxon>Pentapetalae</taxon>
        <taxon>rosids</taxon>
        <taxon>malvids</taxon>
        <taxon>Malvales</taxon>
        <taxon>Malvaceae</taxon>
        <taxon>Grewioideae</taxon>
        <taxon>Apeibeae</taxon>
        <taxon>Corchorus</taxon>
    </lineage>
</organism>
<reference evidence="3" key="1">
    <citation type="submission" date="2013-09" db="EMBL/GenBank/DDBJ databases">
        <title>Corchorus olitorius genome sequencing.</title>
        <authorList>
            <person name="Alam M."/>
            <person name="Haque M.S."/>
            <person name="Islam M.S."/>
            <person name="Emdad E.M."/>
            <person name="Islam M.M."/>
            <person name="Ahmed B."/>
            <person name="Halim A."/>
            <person name="Hossen Q.M.M."/>
            <person name="Hossain M.Z."/>
            <person name="Ahmed R."/>
            <person name="Khan M.M."/>
            <person name="Islam R."/>
            <person name="Rashid M.M."/>
            <person name="Khan S.A."/>
            <person name="Rahman M.S."/>
            <person name="Alam M."/>
            <person name="Yahiya A.S."/>
            <person name="Khan M.S."/>
            <person name="Azam M.S."/>
            <person name="Haque T."/>
            <person name="Lashkar M.Z.H."/>
            <person name="Akhand A.I."/>
            <person name="Morshed G."/>
            <person name="Roy S."/>
            <person name="Uddin K.S."/>
            <person name="Rabeya T."/>
            <person name="Hossain A.S."/>
            <person name="Chowdhury A."/>
            <person name="Snigdha A.R."/>
            <person name="Mortoza M.S."/>
            <person name="Matin S.A."/>
            <person name="Hoque S.M.E."/>
            <person name="Islam M.K."/>
            <person name="Roy D.K."/>
            <person name="Haider R."/>
            <person name="Moosa M.M."/>
            <person name="Elias S.M."/>
            <person name="Hasan A.M."/>
            <person name="Jahan S."/>
            <person name="Shafiuddin M."/>
            <person name="Mahmood N."/>
            <person name="Shommy N.S."/>
        </authorList>
    </citation>
    <scope>NUCLEOTIDE SEQUENCE [LARGE SCALE GENOMIC DNA]</scope>
    <source>
        <strain evidence="3">cv. O-4</strain>
    </source>
</reference>
<dbReference type="EMBL" id="AWUE01016729">
    <property type="protein sequence ID" value="OMO89571.1"/>
    <property type="molecule type" value="Genomic_DNA"/>
</dbReference>
<sequence>MPTTSTTPDPLSETEAKTLPMEEEGYALGCNGNAKSTTHSHAAKKPLEAQTSSKDMKKSNPNPSPLSQNLPFSCSTSSNEALQGSTIHINSNHPCDSPTVQISASHQPLFFPPHHFASLSNLRHCLLKKMTGRWTAKKFQRPKYSNLNGSQKMRLCKARKECHQRMRQAMLNPTPPALSRSYPLNSLNMREDPLRRTLNEGGSKEDIDNQNLSSQEVNCMINHIRLNVTSLMTQVPYNMMHKVQLFPWSTNKKAQTRDPMWLNQDQFQLPSPRFNVMSILVWNCRGERHPDFVSTALDHITLHKPIVAVVTETRVRAAKARKIFNRLPFDTTKTQKPLALGEVSGCYGILKLLSST</sequence>
<proteinExistence type="predicted"/>
<evidence type="ECO:0000313" key="3">
    <source>
        <dbReference type="Proteomes" id="UP000187203"/>
    </source>
</evidence>
<keyword evidence="3" id="KW-1185">Reference proteome</keyword>
<evidence type="ECO:0008006" key="4">
    <source>
        <dbReference type="Google" id="ProtNLM"/>
    </source>
</evidence>
<feature type="compositionally biased region" description="Low complexity" evidence="1">
    <location>
        <begin position="59"/>
        <end position="73"/>
    </location>
</feature>